<dbReference type="Proteomes" id="UP000287330">
    <property type="component" value="Unassembled WGS sequence"/>
</dbReference>
<keyword evidence="4" id="KW-1185">Reference proteome</keyword>
<dbReference type="EMBL" id="PIPV01000003">
    <property type="protein sequence ID" value="RUO57058.1"/>
    <property type="molecule type" value="Genomic_DNA"/>
</dbReference>
<accession>A0A432Y7U1</accession>
<evidence type="ECO:0000313" key="4">
    <source>
        <dbReference type="Proteomes" id="UP000287330"/>
    </source>
</evidence>
<keyword evidence="2" id="KW-0732">Signal</keyword>
<feature type="signal peptide" evidence="2">
    <location>
        <begin position="1"/>
        <end position="23"/>
    </location>
</feature>
<evidence type="ECO:0000313" key="3">
    <source>
        <dbReference type="EMBL" id="RUO57058.1"/>
    </source>
</evidence>
<proteinExistence type="predicted"/>
<protein>
    <submittedName>
        <fullName evidence="3">Uncharacterized protein</fullName>
    </submittedName>
</protein>
<gene>
    <name evidence="3" type="ORF">CWE25_05115</name>
</gene>
<feature type="region of interest" description="Disordered" evidence="1">
    <location>
        <begin position="51"/>
        <end position="72"/>
    </location>
</feature>
<evidence type="ECO:0000256" key="2">
    <source>
        <dbReference type="SAM" id="SignalP"/>
    </source>
</evidence>
<dbReference type="OrthoDB" id="4750212at2"/>
<comment type="caution">
    <text evidence="3">The sequence shown here is derived from an EMBL/GenBank/DDBJ whole genome shotgun (WGS) entry which is preliminary data.</text>
</comment>
<dbReference type="RefSeq" id="WP_110574572.1">
    <property type="nucleotide sequence ID" value="NZ_PIPV01000003.1"/>
</dbReference>
<evidence type="ECO:0000256" key="1">
    <source>
        <dbReference type="SAM" id="MobiDB-lite"/>
    </source>
</evidence>
<organism evidence="3 4">
    <name type="scientific">Idiomarina fontislapidosi</name>
    <dbReference type="NCBI Taxonomy" id="263723"/>
    <lineage>
        <taxon>Bacteria</taxon>
        <taxon>Pseudomonadati</taxon>
        <taxon>Pseudomonadota</taxon>
        <taxon>Gammaproteobacteria</taxon>
        <taxon>Alteromonadales</taxon>
        <taxon>Idiomarinaceae</taxon>
        <taxon>Idiomarina</taxon>
    </lineage>
</organism>
<sequence length="155" mass="18132">MKHVIAMGMVVLMSTLASSSLMAQQSYRDCAVINDDQERLMCYDRLNEQDKKPVPATKMKEKVERERKGNSDFGLEHKQLKKDERMSVTITARDEDAYGKWILTFDNGQVWKQEGSDSYFPWQEGANYFVERGMFNSFYLAREGVNKRLKIERIK</sequence>
<feature type="chain" id="PRO_5019219033" evidence="2">
    <location>
        <begin position="24"/>
        <end position="155"/>
    </location>
</feature>
<reference evidence="4" key="1">
    <citation type="journal article" date="2018" name="Front. Microbiol.">
        <title>Genome-Based Analysis Reveals the Taxonomy and Diversity of the Family Idiomarinaceae.</title>
        <authorList>
            <person name="Liu Y."/>
            <person name="Lai Q."/>
            <person name="Shao Z."/>
        </authorList>
    </citation>
    <scope>NUCLEOTIDE SEQUENCE [LARGE SCALE GENOMIC DNA]</scope>
    <source>
        <strain evidence="4">F23</strain>
    </source>
</reference>
<dbReference type="AlphaFoldDB" id="A0A432Y7U1"/>
<name>A0A432Y7U1_9GAMM</name>